<dbReference type="SUPFAM" id="SSF49562">
    <property type="entry name" value="C2 domain (Calcium/lipid-binding domain, CaLB)"/>
    <property type="match status" value="3"/>
</dbReference>
<feature type="compositionally biased region" description="Polar residues" evidence="1">
    <location>
        <begin position="1582"/>
        <end position="1592"/>
    </location>
</feature>
<feature type="region of interest" description="Disordered" evidence="1">
    <location>
        <begin position="851"/>
        <end position="891"/>
    </location>
</feature>
<dbReference type="PROSITE" id="PS50004">
    <property type="entry name" value="C2"/>
    <property type="match status" value="4"/>
</dbReference>
<feature type="compositionally biased region" description="Acidic residues" evidence="1">
    <location>
        <begin position="952"/>
        <end position="961"/>
    </location>
</feature>
<feature type="compositionally biased region" description="Polar residues" evidence="1">
    <location>
        <begin position="1358"/>
        <end position="1374"/>
    </location>
</feature>
<feature type="region of interest" description="Disordered" evidence="1">
    <location>
        <begin position="55"/>
        <end position="98"/>
    </location>
</feature>
<protein>
    <submittedName>
        <fullName evidence="3">C2 domain-containing protein 3</fullName>
    </submittedName>
</protein>
<keyword evidence="4" id="KW-1185">Reference proteome</keyword>
<feature type="compositionally biased region" description="Low complexity" evidence="1">
    <location>
        <begin position="1236"/>
        <end position="1255"/>
    </location>
</feature>
<feature type="domain" description="C2" evidence="2">
    <location>
        <begin position="962"/>
        <end position="1098"/>
    </location>
</feature>
<reference evidence="3" key="1">
    <citation type="submission" date="2023-03" db="EMBL/GenBank/DDBJ databases">
        <authorList>
            <person name="Steffen K."/>
            <person name="Cardenas P."/>
        </authorList>
    </citation>
    <scope>NUCLEOTIDE SEQUENCE</scope>
</reference>
<dbReference type="CDD" id="cd00030">
    <property type="entry name" value="C2"/>
    <property type="match status" value="1"/>
</dbReference>
<feature type="compositionally biased region" description="Polar residues" evidence="1">
    <location>
        <begin position="1400"/>
        <end position="1410"/>
    </location>
</feature>
<feature type="compositionally biased region" description="Basic residues" evidence="1">
    <location>
        <begin position="855"/>
        <end position="880"/>
    </location>
</feature>
<sequence>MAGASSTVVALVTTSGLGAKRDEDGDRADADEDIIGKLTVCLQLLCGKGADREVLSAEPPTVAREPEVDRGSEREKDTARETSAARERESEILGAAPPIRVTESQTVSAKDIDRVSSRALQLLLMVPEATDTTLPRQSPPPTSPSSPRDLAPNCYLVCRLFCTSPHPKTPTIWASSRPQFNFKQVFPLYLTPSLLDQVCNNFTVVEVWHKTPGVNTNDELLGLVKLSLHQFYLAFSEDSSASLCLHAQLPVVAVDSYCPVISPFTGNEQGHLAVLLAMGSAQQVTEIQQQFAAGNYKLHRPFSKAQTLPHPLSPIHHTFTVTVSGVRGLSVFSNTVWGEADCFVEYHFPSLTKQPHSREGGGDERDRVDSGPEVSLQLVRTDMTLCVPNPAFSHETSHSLPLPRGHLVQREILKRCGASGGVEFQLWRRFYYPNIRDQLIAKASLAVAKLCALVSMQRISGPTVQSFSLPMTLVDKEIQCGSGGILEVTLQYQVQGGERLHQPVAVSGERERTHVSLRVEVVRATGLRDAASLVAQEQPVPLGFAAEVGTNCYAKISLPGLIEKEGRCTKTVMRSFSPEFSHTLEFALPLVSRETVSPSHVASVPLAQRLGQSSGVVEVWHKVPRTHSGPVPTAPRAVFGRSLAPVFRDVCLAQTVVPLVSLLERQTGVSGWFPLYSPAPKSNATPPPEELPPDTGAPCHVGGIEVSFSFSGDEDRELVLSRGVEMGWVPPQGSRMSLEGGLPVRERSEMEEADIKDSKTCWKFSVKVTELCVPMEAVTIDMSEDPAPYMYCFLRYRFFDSEVVVSVPRALSYSRDGRGCYQLNHHSTVTVSGSHDLEWYVSEESLEVEVWSSPSKHHHHHQKERHHHRRSDHNHQRRRGGREGETAESEDTLLGTAFLSLRGLLSSDSVSGSCPMFKAGEDSLSGQRVTVEDVCDDSGGCEVDFVPLEPVSEGEEEEEEEERGKEGVEKEDEKFEDMFEARLVIHEALHLPMMTDKTQEREWAPNAYVSLHPHPKVERIATGAVPSSQTPLWNHHTLTHIPNLYLDPHCVGLELQVWSQANASDQSPEGQPEDVYIGCAHVDLSTLALGLPQVSGWYNISDFGGQIQGQLKVSVVPSPGWSSQSKSTRSLPPTHLVLSGHSTISTQLSSDPLVQNSSGHHSIQPAPSFLEKSSSVLLRKLRDDLNELDQISSAWGTQHCLEQHSPSVGQLGDTLKEYAGEERDGHPVVLVAAAEPESGSESYSTLSSPGESPSEVASGEISQTTLEISASPLTTTSAQGTHPTSSAKDTLPTSSAKDTLPTSSAQDTLPTSSAQDTLYTSHEAHTNTRHQMVSSVGNSMSVEVDGTMSLELISAGNSLETSETNSPQSDISSCSDEDDTLSMTPHAAPEASHGGDEPQETTTVTPTLNQLFLERTEKTENERTVEIPPVESPRANSSGETGSLDVENTAEPHRLSPVTEPQQQPMAPIIKPSAGVPEVALPNFFMPPLELERAMRSLRASALARPPPRSLFHTLSTPPHFQERDASGGDATCDPSATPPSLRTPQDVDQFLRSRRHQACTAGGQNHRQTLSDKDTQRLSRVFSSKPLQTTN</sequence>
<dbReference type="GO" id="GO:0005814">
    <property type="term" value="C:centriole"/>
    <property type="evidence" value="ECO:0007669"/>
    <property type="project" value="TreeGrafter"/>
</dbReference>
<feature type="region of interest" description="Disordered" evidence="1">
    <location>
        <begin position="1502"/>
        <end position="1545"/>
    </location>
</feature>
<feature type="compositionally biased region" description="Polar residues" evidence="1">
    <location>
        <begin position="1260"/>
        <end position="1316"/>
    </location>
</feature>
<dbReference type="InterPro" id="IPR035892">
    <property type="entry name" value="C2_domain_sf"/>
</dbReference>
<feature type="region of interest" description="Disordered" evidence="1">
    <location>
        <begin position="1358"/>
        <end position="1446"/>
    </location>
</feature>
<feature type="region of interest" description="Disordered" evidence="1">
    <location>
        <begin position="1235"/>
        <end position="1316"/>
    </location>
</feature>
<dbReference type="PANTHER" id="PTHR21254:SF1">
    <property type="entry name" value="C2 DOMAIN-CONTAINING PROTEIN 3"/>
    <property type="match status" value="1"/>
</dbReference>
<evidence type="ECO:0000259" key="2">
    <source>
        <dbReference type="PROSITE" id="PS50004"/>
    </source>
</evidence>
<dbReference type="GO" id="GO:0061511">
    <property type="term" value="P:centriole elongation"/>
    <property type="evidence" value="ECO:0007669"/>
    <property type="project" value="TreeGrafter"/>
</dbReference>
<organism evidence="3 4">
    <name type="scientific">Geodia barretti</name>
    <name type="common">Barrett's horny sponge</name>
    <dbReference type="NCBI Taxonomy" id="519541"/>
    <lineage>
        <taxon>Eukaryota</taxon>
        <taxon>Metazoa</taxon>
        <taxon>Porifera</taxon>
        <taxon>Demospongiae</taxon>
        <taxon>Heteroscleromorpha</taxon>
        <taxon>Tetractinellida</taxon>
        <taxon>Astrophorina</taxon>
        <taxon>Geodiidae</taxon>
        <taxon>Geodia</taxon>
    </lineage>
</organism>
<feature type="domain" description="C2" evidence="2">
    <location>
        <begin position="102"/>
        <end position="245"/>
    </location>
</feature>
<dbReference type="GO" id="GO:0034451">
    <property type="term" value="C:centriolar satellite"/>
    <property type="evidence" value="ECO:0007669"/>
    <property type="project" value="TreeGrafter"/>
</dbReference>
<evidence type="ECO:0000313" key="3">
    <source>
        <dbReference type="EMBL" id="CAI8056481.1"/>
    </source>
</evidence>
<evidence type="ECO:0000256" key="1">
    <source>
        <dbReference type="SAM" id="MobiDB-lite"/>
    </source>
</evidence>
<evidence type="ECO:0000313" key="4">
    <source>
        <dbReference type="Proteomes" id="UP001174909"/>
    </source>
</evidence>
<accession>A0AA35U0P1</accession>
<dbReference type="PANTHER" id="PTHR21254">
    <property type="entry name" value="C2 DOMAIN-CONTAINING PROTEIN 3"/>
    <property type="match status" value="1"/>
</dbReference>
<dbReference type="GO" id="GO:0060271">
    <property type="term" value="P:cilium assembly"/>
    <property type="evidence" value="ECO:0007669"/>
    <property type="project" value="TreeGrafter"/>
</dbReference>
<feature type="compositionally biased region" description="Basic and acidic residues" evidence="1">
    <location>
        <begin position="1414"/>
        <end position="1425"/>
    </location>
</feature>
<feature type="domain" description="C2" evidence="2">
    <location>
        <begin position="498"/>
        <end position="673"/>
    </location>
</feature>
<dbReference type="GO" id="GO:0071539">
    <property type="term" value="P:protein localization to centrosome"/>
    <property type="evidence" value="ECO:0007669"/>
    <property type="project" value="TreeGrafter"/>
</dbReference>
<dbReference type="InterPro" id="IPR000008">
    <property type="entry name" value="C2_dom"/>
</dbReference>
<feature type="compositionally biased region" description="Basic and acidic residues" evidence="1">
    <location>
        <begin position="962"/>
        <end position="972"/>
    </location>
</feature>
<feature type="domain" description="C2" evidence="2">
    <location>
        <begin position="300"/>
        <end position="463"/>
    </location>
</feature>
<dbReference type="Gene3D" id="2.60.40.150">
    <property type="entry name" value="C2 domain"/>
    <property type="match status" value="2"/>
</dbReference>
<feature type="region of interest" description="Disordered" evidence="1">
    <location>
        <begin position="128"/>
        <end position="148"/>
    </location>
</feature>
<dbReference type="Proteomes" id="UP001174909">
    <property type="component" value="Unassembled WGS sequence"/>
</dbReference>
<feature type="compositionally biased region" description="Basic and acidic residues" evidence="1">
    <location>
        <begin position="64"/>
        <end position="91"/>
    </location>
</feature>
<gene>
    <name evidence="3" type="ORF">GBAR_LOCUS30780</name>
</gene>
<name>A0AA35U0P1_GEOBA</name>
<comment type="caution">
    <text evidence="3">The sequence shown here is derived from an EMBL/GenBank/DDBJ whole genome shotgun (WGS) entry which is preliminary data.</text>
</comment>
<proteinExistence type="predicted"/>
<dbReference type="SMART" id="SM00239">
    <property type="entry name" value="C2"/>
    <property type="match status" value="4"/>
</dbReference>
<feature type="region of interest" description="Disordered" evidence="1">
    <location>
        <begin position="942"/>
        <end position="972"/>
    </location>
</feature>
<dbReference type="Pfam" id="PF00168">
    <property type="entry name" value="C2"/>
    <property type="match status" value="2"/>
</dbReference>
<dbReference type="EMBL" id="CASHTH010004360">
    <property type="protein sequence ID" value="CAI8056481.1"/>
    <property type="molecule type" value="Genomic_DNA"/>
</dbReference>
<feature type="region of interest" description="Disordered" evidence="1">
    <location>
        <begin position="1558"/>
        <end position="1592"/>
    </location>
</feature>